<protein>
    <submittedName>
        <fullName evidence="1">Uncharacterized protein</fullName>
    </submittedName>
</protein>
<proteinExistence type="predicted"/>
<name>A0ACC0L0T9_CHOFU</name>
<dbReference type="EMBL" id="CM046109">
    <property type="protein sequence ID" value="KAI8442004.1"/>
    <property type="molecule type" value="Genomic_DNA"/>
</dbReference>
<comment type="caution">
    <text evidence="1">The sequence shown here is derived from an EMBL/GenBank/DDBJ whole genome shotgun (WGS) entry which is preliminary data.</text>
</comment>
<accession>A0ACC0L0T9</accession>
<organism evidence="1 2">
    <name type="scientific">Choristoneura fumiferana</name>
    <name type="common">Spruce budworm moth</name>
    <name type="synonym">Archips fumiferana</name>
    <dbReference type="NCBI Taxonomy" id="7141"/>
    <lineage>
        <taxon>Eukaryota</taxon>
        <taxon>Metazoa</taxon>
        <taxon>Ecdysozoa</taxon>
        <taxon>Arthropoda</taxon>
        <taxon>Hexapoda</taxon>
        <taxon>Insecta</taxon>
        <taxon>Pterygota</taxon>
        <taxon>Neoptera</taxon>
        <taxon>Endopterygota</taxon>
        <taxon>Lepidoptera</taxon>
        <taxon>Glossata</taxon>
        <taxon>Ditrysia</taxon>
        <taxon>Tortricoidea</taxon>
        <taxon>Tortricidae</taxon>
        <taxon>Tortricinae</taxon>
        <taxon>Choristoneura</taxon>
    </lineage>
</organism>
<gene>
    <name evidence="1" type="ORF">MSG28_005659</name>
</gene>
<evidence type="ECO:0000313" key="2">
    <source>
        <dbReference type="Proteomes" id="UP001064048"/>
    </source>
</evidence>
<evidence type="ECO:0000313" key="1">
    <source>
        <dbReference type="EMBL" id="KAI8442004.1"/>
    </source>
</evidence>
<keyword evidence="2" id="KW-1185">Reference proteome</keyword>
<dbReference type="Proteomes" id="UP001064048">
    <property type="component" value="Chromosome 9"/>
</dbReference>
<sequence length="510" mass="57500">MMSVYTFNRSDNEILQEMVRVFSSGRGTAREQWSAQAELIVEPVGWDALWKLSKEFCKKFEVRFPCIAYVTVTSVDFENLTACVDILSVQHETVTLPESVEDIPLYELWPTTEQREKCINDATTAEFIDLLRFYYSNIWMPWDDQDDKVVLPNTIEDRMQLWLDVQNGSIPNCIARTIVLLRTSAIDAHRKLKDLDSSLCEGGLTDEDDSLLPPSYISLCAEMNARLDGLMSKWTLYENPLVREQYLAKVRSKWRKLKSQRNVAVLWQGGSIFELQEISQFLVSRVSREQSLTMMVSAEEALAMEPEEVVICSDGYEIPEMPLSQISLCSFKEGATLKATDMRTCLFMLSDQCRIVGLVLHCALVSTVIFMRPGTLHLASCSLLDDASSCQSDFAQGVIATAGSKILIEDCTFDNFYSGVVVHKGAEVELRNCVVRNCGVGIQIYSGSQVVLNNTTIADCTEQSIRCEVDRNGSKDLNNFKELQIMPNCKLGSGNLRKEVLLVQQDHNLN</sequence>
<reference evidence="1 2" key="1">
    <citation type="journal article" date="2022" name="Genome Biol. Evol.">
        <title>The Spruce Budworm Genome: Reconstructing the Evolutionary History of Antifreeze Proteins.</title>
        <authorList>
            <person name="Beliveau C."/>
            <person name="Gagne P."/>
            <person name="Picq S."/>
            <person name="Vernygora O."/>
            <person name="Keeling C.I."/>
            <person name="Pinkney K."/>
            <person name="Doucet D."/>
            <person name="Wen F."/>
            <person name="Johnston J.S."/>
            <person name="Maaroufi H."/>
            <person name="Boyle B."/>
            <person name="Laroche J."/>
            <person name="Dewar K."/>
            <person name="Juretic N."/>
            <person name="Blackburn G."/>
            <person name="Nisole A."/>
            <person name="Brunet B."/>
            <person name="Brandao M."/>
            <person name="Lumley L."/>
            <person name="Duan J."/>
            <person name="Quan G."/>
            <person name="Lucarotti C.J."/>
            <person name="Roe A.D."/>
            <person name="Sperling F.A.H."/>
            <person name="Levesque R.C."/>
            <person name="Cusson M."/>
        </authorList>
    </citation>
    <scope>NUCLEOTIDE SEQUENCE [LARGE SCALE GENOMIC DNA]</scope>
    <source>
        <strain evidence="1">Glfc:IPQL:Cfum</strain>
    </source>
</reference>